<dbReference type="AlphaFoldDB" id="A0A3P8DCB4"/>
<name>A0A3P8DCB4_HELPZ</name>
<gene>
    <name evidence="1" type="ORF">HPBE_LOCUS12845</name>
</gene>
<protein>
    <submittedName>
        <fullName evidence="1">Uncharacterized protein</fullName>
    </submittedName>
</protein>
<evidence type="ECO:0000313" key="1">
    <source>
        <dbReference type="EMBL" id="VDO93842.1"/>
    </source>
</evidence>
<reference evidence="1" key="1">
    <citation type="submission" date="2018-11" db="EMBL/GenBank/DDBJ databases">
        <authorList>
            <consortium name="Pathogen Informatics"/>
        </authorList>
    </citation>
    <scope>NUCLEOTIDE SEQUENCE [LARGE SCALE GENOMIC DNA]</scope>
</reference>
<proteinExistence type="predicted"/>
<dbReference type="EMBL" id="UZAH01027660">
    <property type="protein sequence ID" value="VDO93842.1"/>
    <property type="molecule type" value="Genomic_DNA"/>
</dbReference>
<organism evidence="1">
    <name type="scientific">Heligmosomoides polygyrus</name>
    <name type="common">Parasitic roundworm</name>
    <dbReference type="NCBI Taxonomy" id="6339"/>
    <lineage>
        <taxon>Eukaryota</taxon>
        <taxon>Metazoa</taxon>
        <taxon>Ecdysozoa</taxon>
        <taxon>Nematoda</taxon>
        <taxon>Chromadorea</taxon>
        <taxon>Rhabditida</taxon>
        <taxon>Rhabditina</taxon>
        <taxon>Rhabditomorpha</taxon>
        <taxon>Strongyloidea</taxon>
        <taxon>Heligmosomidae</taxon>
        <taxon>Heligmosomoides</taxon>
    </lineage>
</organism>
<accession>A0A3P8DCB4</accession>
<sequence>MLMRCMHSKLGWPDSLENMRKAKCKRPVKASPVLVVLRHLLR</sequence>